<evidence type="ECO:0000256" key="5">
    <source>
        <dbReference type="ARBA" id="ARBA00022989"/>
    </source>
</evidence>
<protein>
    <submittedName>
        <fullName evidence="9">MFS transporter</fullName>
    </submittedName>
</protein>
<dbReference type="RefSeq" id="WP_256278370.1">
    <property type="nucleotide sequence ID" value="NZ_CAUFJU010000001.1"/>
</dbReference>
<keyword evidence="4 7" id="KW-0812">Transmembrane</keyword>
<keyword evidence="6 7" id="KW-0472">Membrane</keyword>
<evidence type="ECO:0000256" key="1">
    <source>
        <dbReference type="ARBA" id="ARBA00004651"/>
    </source>
</evidence>
<evidence type="ECO:0000256" key="4">
    <source>
        <dbReference type="ARBA" id="ARBA00022692"/>
    </source>
</evidence>
<proteinExistence type="predicted"/>
<evidence type="ECO:0000256" key="6">
    <source>
        <dbReference type="ARBA" id="ARBA00023136"/>
    </source>
</evidence>
<dbReference type="InterPro" id="IPR020846">
    <property type="entry name" value="MFS_dom"/>
</dbReference>
<dbReference type="Proteomes" id="UP001249240">
    <property type="component" value="Unassembled WGS sequence"/>
</dbReference>
<dbReference type="GO" id="GO:0022857">
    <property type="term" value="F:transmembrane transporter activity"/>
    <property type="evidence" value="ECO:0007669"/>
    <property type="project" value="InterPro"/>
</dbReference>
<feature type="transmembrane region" description="Helical" evidence="7">
    <location>
        <begin position="276"/>
        <end position="296"/>
    </location>
</feature>
<feature type="transmembrane region" description="Helical" evidence="7">
    <location>
        <begin position="399"/>
        <end position="422"/>
    </location>
</feature>
<evidence type="ECO:0000256" key="3">
    <source>
        <dbReference type="ARBA" id="ARBA00022475"/>
    </source>
</evidence>
<feature type="transmembrane region" description="Helical" evidence="7">
    <location>
        <begin position="66"/>
        <end position="91"/>
    </location>
</feature>
<feature type="transmembrane region" description="Helical" evidence="7">
    <location>
        <begin position="165"/>
        <end position="185"/>
    </location>
</feature>
<dbReference type="PROSITE" id="PS50850">
    <property type="entry name" value="MFS"/>
    <property type="match status" value="1"/>
</dbReference>
<gene>
    <name evidence="9" type="ORF">P7D78_20395</name>
</gene>
<dbReference type="CDD" id="cd06173">
    <property type="entry name" value="MFS_MefA_like"/>
    <property type="match status" value="1"/>
</dbReference>
<name>A0AAW8T6C4_9ENTE</name>
<dbReference type="InterPro" id="IPR036259">
    <property type="entry name" value="MFS_trans_sf"/>
</dbReference>
<dbReference type="GO" id="GO:0005886">
    <property type="term" value="C:plasma membrane"/>
    <property type="evidence" value="ECO:0007669"/>
    <property type="project" value="UniProtKB-SubCell"/>
</dbReference>
<dbReference type="PANTHER" id="PTHR23513:SF6">
    <property type="entry name" value="MAJOR FACILITATOR SUPERFAMILY ASSOCIATED DOMAIN-CONTAINING PROTEIN"/>
    <property type="match status" value="1"/>
</dbReference>
<dbReference type="InterPro" id="IPR011701">
    <property type="entry name" value="MFS"/>
</dbReference>
<feature type="transmembrane region" description="Helical" evidence="7">
    <location>
        <begin position="244"/>
        <end position="264"/>
    </location>
</feature>
<dbReference type="Gene3D" id="1.20.1250.20">
    <property type="entry name" value="MFS general substrate transporter like domains"/>
    <property type="match status" value="1"/>
</dbReference>
<keyword evidence="2" id="KW-0813">Transport</keyword>
<feature type="transmembrane region" description="Helical" evidence="7">
    <location>
        <begin position="308"/>
        <end position="326"/>
    </location>
</feature>
<dbReference type="SUPFAM" id="SSF103473">
    <property type="entry name" value="MFS general substrate transporter"/>
    <property type="match status" value="1"/>
</dbReference>
<evidence type="ECO:0000256" key="7">
    <source>
        <dbReference type="SAM" id="Phobius"/>
    </source>
</evidence>
<organism evidence="9 10">
    <name type="scientific">Enterococcus raffinosus</name>
    <dbReference type="NCBI Taxonomy" id="71452"/>
    <lineage>
        <taxon>Bacteria</taxon>
        <taxon>Bacillati</taxon>
        <taxon>Bacillota</taxon>
        <taxon>Bacilli</taxon>
        <taxon>Lactobacillales</taxon>
        <taxon>Enterococcaceae</taxon>
        <taxon>Enterococcus</taxon>
    </lineage>
</organism>
<feature type="transmembrane region" description="Helical" evidence="7">
    <location>
        <begin position="98"/>
        <end position="120"/>
    </location>
</feature>
<evidence type="ECO:0000259" key="8">
    <source>
        <dbReference type="PROSITE" id="PS50850"/>
    </source>
</evidence>
<evidence type="ECO:0000256" key="2">
    <source>
        <dbReference type="ARBA" id="ARBA00022448"/>
    </source>
</evidence>
<evidence type="ECO:0000313" key="10">
    <source>
        <dbReference type="Proteomes" id="UP001249240"/>
    </source>
</evidence>
<dbReference type="AlphaFoldDB" id="A0AAW8T6C4"/>
<comment type="caution">
    <text evidence="9">The sequence shown here is derived from an EMBL/GenBank/DDBJ whole genome shotgun (WGS) entry which is preliminary data.</text>
</comment>
<comment type="subcellular location">
    <subcellularLocation>
        <location evidence="1">Cell membrane</location>
        <topology evidence="1">Multi-pass membrane protein</topology>
    </subcellularLocation>
</comment>
<sequence length="430" mass="47728">MNESPNKLPFDELLVCSNDNKGAMMENQSWRKKYLTILSGQTVSLIGSSAVQFALIWWLTNESKSAIMLSLAGLSAYLPQMFLGPFVGVWLDRLKRKYVVIAADLFMGLVALGLSIWFLLGNPGYLVVIAALFLRSLANVFHTPSIQAIVPLLVPEEELVKANSWNQFLQSGAFMLGPVLGAVMFAAMPLWMILLTDLIGALAACLTLWMVEVPDIPRSEETSQHYLQELKEGFRVFKEDPPMLVIMLFSFFIMIFYLPLGILFPLMTNVHFELSAWFASVVEFSYAVGMMASAFLIGMKKEWREKLLAAQLANVGLGITFIGSGLAPANLVGYWLFVFFCILMGGVGNLYNIPFTSYLQETVPPEKLGRVFSLFGSVMSAAMPIGLLLAGPLSEKLGIARWFLISGILTVIFSLLCLMFYARAEAKRNQ</sequence>
<keyword evidence="5 7" id="KW-1133">Transmembrane helix</keyword>
<keyword evidence="3" id="KW-1003">Cell membrane</keyword>
<feature type="domain" description="Major facilitator superfamily (MFS) profile" evidence="8">
    <location>
        <begin position="243"/>
        <end position="430"/>
    </location>
</feature>
<evidence type="ECO:0000313" key="9">
    <source>
        <dbReference type="EMBL" id="MDT2540469.1"/>
    </source>
</evidence>
<feature type="transmembrane region" description="Helical" evidence="7">
    <location>
        <begin position="371"/>
        <end position="393"/>
    </location>
</feature>
<dbReference type="Pfam" id="PF07690">
    <property type="entry name" value="MFS_1"/>
    <property type="match status" value="1"/>
</dbReference>
<feature type="transmembrane region" description="Helical" evidence="7">
    <location>
        <begin position="332"/>
        <end position="351"/>
    </location>
</feature>
<feature type="transmembrane region" description="Helical" evidence="7">
    <location>
        <begin position="34"/>
        <end position="60"/>
    </location>
</feature>
<dbReference type="PANTHER" id="PTHR23513">
    <property type="entry name" value="INTEGRAL MEMBRANE EFFLUX PROTEIN-RELATED"/>
    <property type="match status" value="1"/>
</dbReference>
<reference evidence="9" key="1">
    <citation type="submission" date="2023-03" db="EMBL/GenBank/DDBJ databases">
        <authorList>
            <person name="Shen W."/>
            <person name="Cai J."/>
        </authorList>
    </citation>
    <scope>NUCLEOTIDE SEQUENCE</scope>
    <source>
        <strain evidence="9">B646-2</strain>
    </source>
</reference>
<dbReference type="EMBL" id="JARPXM010000045">
    <property type="protein sequence ID" value="MDT2540469.1"/>
    <property type="molecule type" value="Genomic_DNA"/>
</dbReference>
<accession>A0AAW8T6C4</accession>